<accession>A0A6A6CZJ5</accession>
<evidence type="ECO:0000313" key="3">
    <source>
        <dbReference type="Proteomes" id="UP000799537"/>
    </source>
</evidence>
<sequence>MTAQSKVGPCHDAASTTTTSIAGLSLAAHNHLKHHYHPTTPSTTVTVNHLWLTRSNSLPLADNTSTQQDNKPENKFDHKRDSKLPEEVKKSSQATEESSKEQSNEQPEQQASDEMAKGDSYMLRKSTTFGTEGSYYPSDHSTSSSSRRNSPNYKQPKVIVHKPSGPNTDDEPSTRDTPYGGVYK</sequence>
<dbReference type="AlphaFoldDB" id="A0A6A6CZJ5"/>
<feature type="compositionally biased region" description="Low complexity" evidence="1">
    <location>
        <begin position="134"/>
        <end position="152"/>
    </location>
</feature>
<feature type="compositionally biased region" description="Polar residues" evidence="1">
    <location>
        <begin position="58"/>
        <end position="69"/>
    </location>
</feature>
<organism evidence="2 3">
    <name type="scientific">Zasmidium cellare ATCC 36951</name>
    <dbReference type="NCBI Taxonomy" id="1080233"/>
    <lineage>
        <taxon>Eukaryota</taxon>
        <taxon>Fungi</taxon>
        <taxon>Dikarya</taxon>
        <taxon>Ascomycota</taxon>
        <taxon>Pezizomycotina</taxon>
        <taxon>Dothideomycetes</taxon>
        <taxon>Dothideomycetidae</taxon>
        <taxon>Mycosphaerellales</taxon>
        <taxon>Mycosphaerellaceae</taxon>
        <taxon>Zasmidium</taxon>
    </lineage>
</organism>
<feature type="compositionally biased region" description="Basic and acidic residues" evidence="1">
    <location>
        <begin position="70"/>
        <end position="90"/>
    </location>
</feature>
<name>A0A6A6CZJ5_ZASCE</name>
<keyword evidence="3" id="KW-1185">Reference proteome</keyword>
<protein>
    <submittedName>
        <fullName evidence="2">Uncharacterized protein</fullName>
    </submittedName>
</protein>
<dbReference type="GeneID" id="54557329"/>
<dbReference type="EMBL" id="ML993581">
    <property type="protein sequence ID" value="KAF2172173.1"/>
    <property type="molecule type" value="Genomic_DNA"/>
</dbReference>
<reference evidence="2" key="1">
    <citation type="journal article" date="2020" name="Stud. Mycol.">
        <title>101 Dothideomycetes genomes: a test case for predicting lifestyles and emergence of pathogens.</title>
        <authorList>
            <person name="Haridas S."/>
            <person name="Albert R."/>
            <person name="Binder M."/>
            <person name="Bloem J."/>
            <person name="Labutti K."/>
            <person name="Salamov A."/>
            <person name="Andreopoulos B."/>
            <person name="Baker S."/>
            <person name="Barry K."/>
            <person name="Bills G."/>
            <person name="Bluhm B."/>
            <person name="Cannon C."/>
            <person name="Castanera R."/>
            <person name="Culley D."/>
            <person name="Daum C."/>
            <person name="Ezra D."/>
            <person name="Gonzalez J."/>
            <person name="Henrissat B."/>
            <person name="Kuo A."/>
            <person name="Liang C."/>
            <person name="Lipzen A."/>
            <person name="Lutzoni F."/>
            <person name="Magnuson J."/>
            <person name="Mondo S."/>
            <person name="Nolan M."/>
            <person name="Ohm R."/>
            <person name="Pangilinan J."/>
            <person name="Park H.-J."/>
            <person name="Ramirez L."/>
            <person name="Alfaro M."/>
            <person name="Sun H."/>
            <person name="Tritt A."/>
            <person name="Yoshinaga Y."/>
            <person name="Zwiers L.-H."/>
            <person name="Turgeon B."/>
            <person name="Goodwin S."/>
            <person name="Spatafora J."/>
            <person name="Crous P."/>
            <person name="Grigoriev I."/>
        </authorList>
    </citation>
    <scope>NUCLEOTIDE SEQUENCE</scope>
    <source>
        <strain evidence="2">ATCC 36951</strain>
    </source>
</reference>
<evidence type="ECO:0000313" key="2">
    <source>
        <dbReference type="EMBL" id="KAF2172173.1"/>
    </source>
</evidence>
<dbReference type="RefSeq" id="XP_033673062.1">
    <property type="nucleotide sequence ID" value="XM_033804057.1"/>
</dbReference>
<evidence type="ECO:0000256" key="1">
    <source>
        <dbReference type="SAM" id="MobiDB-lite"/>
    </source>
</evidence>
<proteinExistence type="predicted"/>
<gene>
    <name evidence="2" type="ORF">M409DRAFT_17412</name>
</gene>
<dbReference type="Proteomes" id="UP000799537">
    <property type="component" value="Unassembled WGS sequence"/>
</dbReference>
<feature type="region of interest" description="Disordered" evidence="1">
    <location>
        <begin position="58"/>
        <end position="184"/>
    </location>
</feature>